<dbReference type="GO" id="GO:0071260">
    <property type="term" value="P:cellular response to mechanical stimulus"/>
    <property type="evidence" value="ECO:0007669"/>
    <property type="project" value="TreeGrafter"/>
</dbReference>
<keyword evidence="1" id="KW-0812">Transmembrane</keyword>
<dbReference type="Proteomes" id="UP000887566">
    <property type="component" value="Unplaced"/>
</dbReference>
<dbReference type="PANTHER" id="PTHR13167">
    <property type="entry name" value="PIEZO-TYPE MECHANOSENSITIVE ION CHANNEL COMPONENT"/>
    <property type="match status" value="1"/>
</dbReference>
<proteinExistence type="predicted"/>
<dbReference type="GO" id="GO:0005886">
    <property type="term" value="C:plasma membrane"/>
    <property type="evidence" value="ECO:0007669"/>
    <property type="project" value="TreeGrafter"/>
</dbReference>
<dbReference type="GO" id="GO:0042391">
    <property type="term" value="P:regulation of membrane potential"/>
    <property type="evidence" value="ECO:0007669"/>
    <property type="project" value="TreeGrafter"/>
</dbReference>
<evidence type="ECO:0000256" key="1">
    <source>
        <dbReference type="SAM" id="Phobius"/>
    </source>
</evidence>
<dbReference type="InterPro" id="IPR027272">
    <property type="entry name" value="Piezo"/>
</dbReference>
<name>A0A914VHZ8_9BILA</name>
<evidence type="ECO:0000313" key="4">
    <source>
        <dbReference type="WBParaSite" id="PSAMB.scaffold19980size767.g37993.t1"/>
    </source>
</evidence>
<reference evidence="4" key="1">
    <citation type="submission" date="2022-11" db="UniProtKB">
        <authorList>
            <consortium name="WormBaseParasite"/>
        </authorList>
    </citation>
    <scope>IDENTIFICATION</scope>
</reference>
<sequence length="102" mass="11654">MRKELIDGSMGDSIRCVKSEEDIERMEEAAQRTWQDRNVFARFITALGSALASHTELICYFLVILNHARCSGVISLPLPLLVFFWGTLCSPRPPKLFWIILI</sequence>
<dbReference type="GO" id="GO:0005261">
    <property type="term" value="F:monoatomic cation channel activity"/>
    <property type="evidence" value="ECO:0007669"/>
    <property type="project" value="TreeGrafter"/>
</dbReference>
<dbReference type="PANTHER" id="PTHR13167:SF25">
    <property type="entry name" value="PIEZO-TYPE MECHANOSENSITIVE ION CHANNEL COMPONENT"/>
    <property type="match status" value="1"/>
</dbReference>
<feature type="transmembrane region" description="Helical" evidence="1">
    <location>
        <begin position="39"/>
        <end position="65"/>
    </location>
</feature>
<organism evidence="3 4">
    <name type="scientific">Plectus sambesii</name>
    <dbReference type="NCBI Taxonomy" id="2011161"/>
    <lineage>
        <taxon>Eukaryota</taxon>
        <taxon>Metazoa</taxon>
        <taxon>Ecdysozoa</taxon>
        <taxon>Nematoda</taxon>
        <taxon>Chromadorea</taxon>
        <taxon>Plectida</taxon>
        <taxon>Plectina</taxon>
        <taxon>Plectoidea</taxon>
        <taxon>Plectidae</taxon>
        <taxon>Plectus</taxon>
    </lineage>
</organism>
<feature type="domain" description="Piezo transmembrane helical unit" evidence="2">
    <location>
        <begin position="53"/>
        <end position="102"/>
    </location>
</feature>
<keyword evidence="3" id="KW-1185">Reference proteome</keyword>
<accession>A0A914VHZ8</accession>
<keyword evidence="1" id="KW-1133">Transmembrane helix</keyword>
<evidence type="ECO:0000259" key="2">
    <source>
        <dbReference type="Pfam" id="PF23188"/>
    </source>
</evidence>
<feature type="transmembrane region" description="Helical" evidence="1">
    <location>
        <begin position="71"/>
        <end position="88"/>
    </location>
</feature>
<evidence type="ECO:0000313" key="3">
    <source>
        <dbReference type="Proteomes" id="UP000887566"/>
    </source>
</evidence>
<dbReference type="WBParaSite" id="PSAMB.scaffold19980size767.g37993.t1">
    <property type="protein sequence ID" value="PSAMB.scaffold19980size767.g37993.t1"/>
    <property type="gene ID" value="PSAMB.scaffold19980size767.g37993"/>
</dbReference>
<protein>
    <recommendedName>
        <fullName evidence="2">Piezo transmembrane helical unit domain-containing protein</fullName>
    </recommendedName>
</protein>
<dbReference type="AlphaFoldDB" id="A0A914VHZ8"/>
<keyword evidence="1" id="KW-0472">Membrane</keyword>
<dbReference type="GO" id="GO:0050982">
    <property type="term" value="P:detection of mechanical stimulus"/>
    <property type="evidence" value="ECO:0007669"/>
    <property type="project" value="TreeGrafter"/>
</dbReference>
<dbReference type="Pfam" id="PF23188">
    <property type="entry name" value="THU_Piezo1"/>
    <property type="match status" value="1"/>
</dbReference>
<dbReference type="GO" id="GO:0008381">
    <property type="term" value="F:mechanosensitive monoatomic ion channel activity"/>
    <property type="evidence" value="ECO:0007669"/>
    <property type="project" value="InterPro"/>
</dbReference>
<dbReference type="InterPro" id="IPR056768">
    <property type="entry name" value="THU_Piezo"/>
</dbReference>